<dbReference type="InterPro" id="IPR043128">
    <property type="entry name" value="Rev_trsase/Diguanyl_cyclase"/>
</dbReference>
<dbReference type="CDD" id="cd01949">
    <property type="entry name" value="GGDEF"/>
    <property type="match status" value="1"/>
</dbReference>
<dbReference type="PANTHER" id="PTHR44757:SF2">
    <property type="entry name" value="BIOFILM ARCHITECTURE MAINTENANCE PROTEIN MBAA"/>
    <property type="match status" value="1"/>
</dbReference>
<dbReference type="Pfam" id="PF00563">
    <property type="entry name" value="EAL"/>
    <property type="match status" value="1"/>
</dbReference>
<feature type="domain" description="PAS" evidence="5">
    <location>
        <begin position="126"/>
        <end position="182"/>
    </location>
</feature>
<dbReference type="InterPro" id="IPR035919">
    <property type="entry name" value="EAL_sf"/>
</dbReference>
<sequence>MLRQDMAQAAIDQTALEIYWAGLDGRLIEVNTTVERLTGVGRERLIGQPVASIDMSLDAAAWSVLVARLHQARHERREGVHRRVEGEDCAVEVTLSLVECDGQPLVCAFALEVAPRSAVELALRESEQRLRSLINATPDIICFKDGEGRWLEANDADLALFSLTTVDYRGKTDAELAEFTDPCYRDAFLACESSDEIAWCAGRLSRAEERITRPDGVTKVYDVIKVPVFEDDGRRKGLIVLGRDITERDCYERALRDSEERFALAMRGSDAGLFDWDMRTRQIYLSARWKSMLGYAERELPDRLETWERLVDPRDRERCWRRLRDYMSGRCDDFNLEMRMRHKEGHWVDVLSRAYLVRDQRGRALRMVGTQIDISALKQAQRQAETERNRAKQYLDIAGVMFLALDLDGHILSVNPRGCNVLGCAESELIGLDWFARFLPPGERERRHGLFRKMLSGAHPETALTDGPILTARGEERLIAWHHNLVRDGEGTVIGTLSSGEDVTERRLAERALHEERAFLQHVIDGIDDPIMVIGADHRVLRMNRVAQRLAAVDDAELHECGCYQLAPHPCLPEDPLCPLHAILESGEPCKMLRHHRLPDGGVRQFEVAASPLLDDAGEVIGIIEVSRDISDHLELLDRLRERENSYAHLAHHDPLTGLPNRLLFADRLEQSIRLAHREHTRLAVLFIDLDGFKHVNDSFDHSYGDQVLKVVAGRLRAQFREGDTLARMGGDEFTLILNGIAHQDDAARVARAILQLFKDPFEVGEHSVFLGASIGISLYPEHGARAEDLVRNADAAMYRAKDEGRNGFRYYSEELTARAFERVLLESSLHRALERNELELFYQPQLDLVSGELRGLEALVRWRHPEMGLVSPGKFIPLAEESGIIIVMGEWILEHACTQMRAWQQGGLLDEGVLISVNLSPKQFDQHALSEMVGGILTRTGLSPAGLELEITESTMMRSIERTRHVLGALRALGVKIAIDDFGTGYSSLIQLKRLPLTKLKIDKSFVSDIPDDANDVAIAKAIIALASSLSLEVLAEGVETREQQDFLTREGCHTGQGYLFSRPLERAAIERFLLALRRGG</sequence>
<feature type="domain" description="PAC" evidence="6">
    <location>
        <begin position="205"/>
        <end position="257"/>
    </location>
</feature>
<protein>
    <recommendedName>
        <fullName evidence="2">cyclic-guanylate-specific phosphodiesterase</fullName>
        <ecNumber evidence="2">3.1.4.52</ecNumber>
    </recommendedName>
</protein>
<evidence type="ECO:0000313" key="9">
    <source>
        <dbReference type="EMBL" id="TCW39829.1"/>
    </source>
</evidence>
<evidence type="ECO:0000256" key="1">
    <source>
        <dbReference type="ARBA" id="ARBA00001946"/>
    </source>
</evidence>
<feature type="domain" description="PAS" evidence="5">
    <location>
        <begin position="3"/>
        <end position="48"/>
    </location>
</feature>
<dbReference type="Pfam" id="PF13426">
    <property type="entry name" value="PAS_9"/>
    <property type="match status" value="1"/>
</dbReference>
<dbReference type="FunFam" id="3.20.20.450:FF:000001">
    <property type="entry name" value="Cyclic di-GMP phosphodiesterase yahA"/>
    <property type="match status" value="1"/>
</dbReference>
<dbReference type="InterPro" id="IPR001633">
    <property type="entry name" value="EAL_dom"/>
</dbReference>
<dbReference type="SMART" id="SM00052">
    <property type="entry name" value="EAL"/>
    <property type="match status" value="1"/>
</dbReference>
<evidence type="ECO:0000259" key="8">
    <source>
        <dbReference type="PROSITE" id="PS50887"/>
    </source>
</evidence>
<organism evidence="9 10">
    <name type="scientific">Marichromatium gracile</name>
    <name type="common">Chromatium gracile</name>
    <dbReference type="NCBI Taxonomy" id="1048"/>
    <lineage>
        <taxon>Bacteria</taxon>
        <taxon>Pseudomonadati</taxon>
        <taxon>Pseudomonadota</taxon>
        <taxon>Gammaproteobacteria</taxon>
        <taxon>Chromatiales</taxon>
        <taxon>Chromatiaceae</taxon>
        <taxon>Marichromatium</taxon>
    </lineage>
</organism>
<dbReference type="InterPro" id="IPR035965">
    <property type="entry name" value="PAS-like_dom_sf"/>
</dbReference>
<dbReference type="Pfam" id="PF00990">
    <property type="entry name" value="GGDEF"/>
    <property type="match status" value="1"/>
</dbReference>
<dbReference type="InterPro" id="IPR013655">
    <property type="entry name" value="PAS_fold_3"/>
</dbReference>
<dbReference type="CDD" id="cd01948">
    <property type="entry name" value="EAL"/>
    <property type="match status" value="1"/>
</dbReference>
<evidence type="ECO:0000259" key="6">
    <source>
        <dbReference type="PROSITE" id="PS50113"/>
    </source>
</evidence>
<dbReference type="InterPro" id="IPR000014">
    <property type="entry name" value="PAS"/>
</dbReference>
<reference evidence="9 10" key="1">
    <citation type="submission" date="2019-03" db="EMBL/GenBank/DDBJ databases">
        <title>Genomic Encyclopedia of Type Strains, Phase IV (KMG-IV): sequencing the most valuable type-strain genomes for metagenomic binning, comparative biology and taxonomic classification.</title>
        <authorList>
            <person name="Goeker M."/>
        </authorList>
    </citation>
    <scope>NUCLEOTIDE SEQUENCE [LARGE SCALE GENOMIC DNA]</scope>
    <source>
        <strain evidence="9 10">DSM 203</strain>
    </source>
</reference>
<dbReference type="SUPFAM" id="SSF55785">
    <property type="entry name" value="PYP-like sensor domain (PAS domain)"/>
    <property type="match status" value="5"/>
</dbReference>
<comment type="caution">
    <text evidence="9">The sequence shown here is derived from an EMBL/GenBank/DDBJ whole genome shotgun (WGS) entry which is preliminary data.</text>
</comment>
<dbReference type="InterPro" id="IPR000700">
    <property type="entry name" value="PAS-assoc_C"/>
</dbReference>
<dbReference type="PROSITE" id="PS50883">
    <property type="entry name" value="EAL"/>
    <property type="match status" value="1"/>
</dbReference>
<evidence type="ECO:0000256" key="2">
    <source>
        <dbReference type="ARBA" id="ARBA00012282"/>
    </source>
</evidence>
<proteinExistence type="predicted"/>
<dbReference type="NCBIfam" id="TIGR00229">
    <property type="entry name" value="sensory_box"/>
    <property type="match status" value="5"/>
</dbReference>
<dbReference type="RefSeq" id="WP_132228237.1">
    <property type="nucleotide sequence ID" value="NZ_NRRH01000001.1"/>
</dbReference>
<dbReference type="GO" id="GO:0071732">
    <property type="term" value="P:cellular response to nitric oxide"/>
    <property type="evidence" value="ECO:0007669"/>
    <property type="project" value="UniProtKB-ARBA"/>
</dbReference>
<dbReference type="EMBL" id="SMDC01000001">
    <property type="protein sequence ID" value="TCW39829.1"/>
    <property type="molecule type" value="Genomic_DNA"/>
</dbReference>
<comment type="catalytic activity">
    <reaction evidence="4">
        <text>3',3'-c-di-GMP + H2O = 5'-phosphoguanylyl(3'-&gt;5')guanosine + H(+)</text>
        <dbReference type="Rhea" id="RHEA:24902"/>
        <dbReference type="ChEBI" id="CHEBI:15377"/>
        <dbReference type="ChEBI" id="CHEBI:15378"/>
        <dbReference type="ChEBI" id="CHEBI:58754"/>
        <dbReference type="ChEBI" id="CHEBI:58805"/>
        <dbReference type="EC" id="3.1.4.52"/>
    </reaction>
    <physiologicalReaction direction="left-to-right" evidence="4">
        <dbReference type="Rhea" id="RHEA:24903"/>
    </physiologicalReaction>
</comment>
<dbReference type="InterPro" id="IPR052155">
    <property type="entry name" value="Biofilm_reg_signaling"/>
</dbReference>
<evidence type="ECO:0000256" key="4">
    <source>
        <dbReference type="ARBA" id="ARBA00051114"/>
    </source>
</evidence>
<accession>A0A4R4ALQ2</accession>
<evidence type="ECO:0000259" key="7">
    <source>
        <dbReference type="PROSITE" id="PS50883"/>
    </source>
</evidence>
<feature type="domain" description="PAS" evidence="5">
    <location>
        <begin position="258"/>
        <end position="330"/>
    </location>
</feature>
<feature type="domain" description="PAC" evidence="6">
    <location>
        <begin position="334"/>
        <end position="386"/>
    </location>
</feature>
<dbReference type="InterPro" id="IPR000160">
    <property type="entry name" value="GGDEF_dom"/>
</dbReference>
<dbReference type="InterPro" id="IPR013656">
    <property type="entry name" value="PAS_4"/>
</dbReference>
<evidence type="ECO:0000256" key="3">
    <source>
        <dbReference type="ARBA" id="ARBA00022636"/>
    </source>
</evidence>
<dbReference type="Gene3D" id="3.30.450.20">
    <property type="entry name" value="PAS domain"/>
    <property type="match status" value="5"/>
</dbReference>
<dbReference type="Pfam" id="PF08447">
    <property type="entry name" value="PAS_3"/>
    <property type="match status" value="1"/>
</dbReference>
<dbReference type="AlphaFoldDB" id="A0A4R4ALQ2"/>
<feature type="domain" description="GGDEF" evidence="8">
    <location>
        <begin position="681"/>
        <end position="814"/>
    </location>
</feature>
<dbReference type="CDD" id="cd00130">
    <property type="entry name" value="PAS"/>
    <property type="match status" value="4"/>
</dbReference>
<dbReference type="SUPFAM" id="SSF55073">
    <property type="entry name" value="Nucleotide cyclase"/>
    <property type="match status" value="1"/>
</dbReference>
<dbReference type="GO" id="GO:0071111">
    <property type="term" value="F:cyclic-guanylate-specific phosphodiesterase activity"/>
    <property type="evidence" value="ECO:0007669"/>
    <property type="project" value="UniProtKB-EC"/>
</dbReference>
<keyword evidence="3" id="KW-0973">c-di-GMP</keyword>
<dbReference type="InterPro" id="IPR029787">
    <property type="entry name" value="Nucleotide_cyclase"/>
</dbReference>
<dbReference type="SMART" id="SM00091">
    <property type="entry name" value="PAS"/>
    <property type="match status" value="5"/>
</dbReference>
<dbReference type="NCBIfam" id="TIGR00254">
    <property type="entry name" value="GGDEF"/>
    <property type="match status" value="1"/>
</dbReference>
<dbReference type="PROSITE" id="PS50887">
    <property type="entry name" value="GGDEF"/>
    <property type="match status" value="1"/>
</dbReference>
<dbReference type="SUPFAM" id="SSF141868">
    <property type="entry name" value="EAL domain-like"/>
    <property type="match status" value="1"/>
</dbReference>
<gene>
    <name evidence="9" type="ORF">EDC29_101245</name>
</gene>
<feature type="domain" description="PAC" evidence="6">
    <location>
        <begin position="586"/>
        <end position="642"/>
    </location>
</feature>
<evidence type="ECO:0000313" key="10">
    <source>
        <dbReference type="Proteomes" id="UP000295247"/>
    </source>
</evidence>
<evidence type="ECO:0000259" key="5">
    <source>
        <dbReference type="PROSITE" id="PS50112"/>
    </source>
</evidence>
<name>A0A4R4ALQ2_MARGR</name>
<dbReference type="InterPro" id="IPR001610">
    <property type="entry name" value="PAC"/>
</dbReference>
<dbReference type="EC" id="3.1.4.52" evidence="2"/>
<dbReference type="Gene3D" id="3.20.20.450">
    <property type="entry name" value="EAL domain"/>
    <property type="match status" value="1"/>
</dbReference>
<dbReference type="PROSITE" id="PS50112">
    <property type="entry name" value="PAS"/>
    <property type="match status" value="4"/>
</dbReference>
<dbReference type="PANTHER" id="PTHR44757">
    <property type="entry name" value="DIGUANYLATE CYCLASE DGCP"/>
    <property type="match status" value="1"/>
</dbReference>
<feature type="domain" description="PAS" evidence="5">
    <location>
        <begin position="387"/>
        <end position="458"/>
    </location>
</feature>
<dbReference type="SMART" id="SM00086">
    <property type="entry name" value="PAC"/>
    <property type="match status" value="4"/>
</dbReference>
<feature type="domain" description="PAC" evidence="6">
    <location>
        <begin position="463"/>
        <end position="515"/>
    </location>
</feature>
<dbReference type="Pfam" id="PF08448">
    <property type="entry name" value="PAS_4"/>
    <property type="match status" value="3"/>
</dbReference>
<dbReference type="Proteomes" id="UP000295247">
    <property type="component" value="Unassembled WGS sequence"/>
</dbReference>
<dbReference type="PROSITE" id="PS50113">
    <property type="entry name" value="PAC"/>
    <property type="match status" value="4"/>
</dbReference>
<dbReference type="FunFam" id="3.30.70.270:FF:000001">
    <property type="entry name" value="Diguanylate cyclase domain protein"/>
    <property type="match status" value="1"/>
</dbReference>
<comment type="cofactor">
    <cofactor evidence="1">
        <name>Mg(2+)</name>
        <dbReference type="ChEBI" id="CHEBI:18420"/>
    </cofactor>
</comment>
<dbReference type="Gene3D" id="3.30.70.270">
    <property type="match status" value="1"/>
</dbReference>
<dbReference type="SMART" id="SM00267">
    <property type="entry name" value="GGDEF"/>
    <property type="match status" value="1"/>
</dbReference>
<feature type="domain" description="EAL" evidence="7">
    <location>
        <begin position="823"/>
        <end position="1079"/>
    </location>
</feature>